<dbReference type="InterPro" id="IPR029033">
    <property type="entry name" value="His_PPase_superfam"/>
</dbReference>
<sequence length="188" mass="21381">MNTIVYMLRHGDSPIDGNERTRVLSEKGIDDSKKVTSILKNEDIDVVISSPYTRAILTVQPLAKVIGQEVKIYEGLKERIFSNGETRLADEELIPLLEKSFSDPKFALKSAESNYDCQERAIRVLKEVLKTYHGKKVAVGTHGTVMTLIMGYFNEKYDLAFLYNTTKPDIYRMQFRGVGLIGVDRVWN</sequence>
<name>A0A516KFV1_9BACI</name>
<dbReference type="CDD" id="cd07067">
    <property type="entry name" value="HP_PGM_like"/>
    <property type="match status" value="1"/>
</dbReference>
<gene>
    <name evidence="1" type="ORF">FN924_08825</name>
</gene>
<dbReference type="InterPro" id="IPR050275">
    <property type="entry name" value="PGM_Phosphatase"/>
</dbReference>
<dbReference type="AlphaFoldDB" id="A0A516KFV1"/>
<protein>
    <submittedName>
        <fullName evidence="1">Histidine phosphatase family protein</fullName>
    </submittedName>
</protein>
<dbReference type="GO" id="GO:0005737">
    <property type="term" value="C:cytoplasm"/>
    <property type="evidence" value="ECO:0007669"/>
    <property type="project" value="TreeGrafter"/>
</dbReference>
<dbReference type="EMBL" id="CP041666">
    <property type="protein sequence ID" value="QDP40267.1"/>
    <property type="molecule type" value="Genomic_DNA"/>
</dbReference>
<accession>A0A516KFV1</accession>
<dbReference type="Gene3D" id="3.40.50.1240">
    <property type="entry name" value="Phosphoglycerate mutase-like"/>
    <property type="match status" value="1"/>
</dbReference>
<dbReference type="InterPro" id="IPR013078">
    <property type="entry name" value="His_Pase_superF_clade-1"/>
</dbReference>
<dbReference type="GO" id="GO:0016791">
    <property type="term" value="F:phosphatase activity"/>
    <property type="evidence" value="ECO:0007669"/>
    <property type="project" value="TreeGrafter"/>
</dbReference>
<dbReference type="KEGG" id="aqt:FN924_08825"/>
<reference evidence="1 2" key="1">
    <citation type="submission" date="2019-07" db="EMBL/GenBank/DDBJ databases">
        <authorList>
            <person name="Li J."/>
        </authorList>
    </citation>
    <scope>NUCLEOTIDE SEQUENCE [LARGE SCALE GENOMIC DNA]</scope>
    <source>
        <strain evidence="1 2">TKL69</strain>
    </source>
</reference>
<dbReference type="SUPFAM" id="SSF53254">
    <property type="entry name" value="Phosphoglycerate mutase-like"/>
    <property type="match status" value="1"/>
</dbReference>
<keyword evidence="2" id="KW-1185">Reference proteome</keyword>
<organism evidence="1 2">
    <name type="scientific">Radiobacillus deserti</name>
    <dbReference type="NCBI Taxonomy" id="2594883"/>
    <lineage>
        <taxon>Bacteria</taxon>
        <taxon>Bacillati</taxon>
        <taxon>Bacillota</taxon>
        <taxon>Bacilli</taxon>
        <taxon>Bacillales</taxon>
        <taxon>Bacillaceae</taxon>
        <taxon>Radiobacillus</taxon>
    </lineage>
</organism>
<dbReference type="Pfam" id="PF00300">
    <property type="entry name" value="His_Phos_1"/>
    <property type="match status" value="1"/>
</dbReference>
<evidence type="ECO:0000313" key="2">
    <source>
        <dbReference type="Proteomes" id="UP000315215"/>
    </source>
</evidence>
<dbReference type="Proteomes" id="UP000315215">
    <property type="component" value="Chromosome"/>
</dbReference>
<evidence type="ECO:0000313" key="1">
    <source>
        <dbReference type="EMBL" id="QDP40267.1"/>
    </source>
</evidence>
<dbReference type="OrthoDB" id="2185101at2"/>
<proteinExistence type="predicted"/>
<dbReference type="PANTHER" id="PTHR48100">
    <property type="entry name" value="BROAD-SPECIFICITY PHOSPHATASE YOR283W-RELATED"/>
    <property type="match status" value="1"/>
</dbReference>
<dbReference type="RefSeq" id="WP_143893677.1">
    <property type="nucleotide sequence ID" value="NZ_CP041666.1"/>
</dbReference>
<dbReference type="PANTHER" id="PTHR48100:SF59">
    <property type="entry name" value="ADENOSYLCOBALAMIN_ALPHA-RIBAZOLE PHOSPHATASE"/>
    <property type="match status" value="1"/>
</dbReference>